<evidence type="ECO:0000313" key="3">
    <source>
        <dbReference type="EMBL" id="MFB8772428.1"/>
    </source>
</evidence>
<evidence type="ECO:0008006" key="5">
    <source>
        <dbReference type="Google" id="ProtNLM"/>
    </source>
</evidence>
<dbReference type="Proteomes" id="UP001585080">
    <property type="component" value="Unassembled WGS sequence"/>
</dbReference>
<evidence type="ECO:0000256" key="1">
    <source>
        <dbReference type="SAM" id="MobiDB-lite"/>
    </source>
</evidence>
<evidence type="ECO:0000256" key="2">
    <source>
        <dbReference type="SAM" id="Phobius"/>
    </source>
</evidence>
<gene>
    <name evidence="3" type="ORF">VSS16_06725</name>
</gene>
<evidence type="ECO:0000313" key="4">
    <source>
        <dbReference type="Proteomes" id="UP001585080"/>
    </source>
</evidence>
<keyword evidence="2" id="KW-0812">Transmembrane</keyword>
<keyword evidence="4" id="KW-1185">Reference proteome</keyword>
<reference evidence="3 4" key="1">
    <citation type="submission" date="2024-01" db="EMBL/GenBank/DDBJ databases">
        <title>Genome mining of biosynthetic gene clusters to explore secondary metabolites of Streptomyces sp.</title>
        <authorList>
            <person name="Baig A."/>
            <person name="Ajitkumar Shintre N."/>
            <person name="Kumar H."/>
            <person name="Anbarasu A."/>
            <person name="Ramaiah S."/>
        </authorList>
    </citation>
    <scope>NUCLEOTIDE SEQUENCE [LARGE SCALE GENOMIC DNA]</scope>
    <source>
        <strain evidence="3 4">A57</strain>
    </source>
</reference>
<name>A0ABV5E6N4_9ACTN</name>
<protein>
    <recommendedName>
        <fullName evidence="5">DUF2975 domain-containing protein</fullName>
    </recommendedName>
</protein>
<comment type="caution">
    <text evidence="3">The sequence shown here is derived from an EMBL/GenBank/DDBJ whole genome shotgun (WGS) entry which is preliminary data.</text>
</comment>
<feature type="region of interest" description="Disordered" evidence="1">
    <location>
        <begin position="1"/>
        <end position="47"/>
    </location>
</feature>
<keyword evidence="2" id="KW-1133">Transmembrane helix</keyword>
<feature type="transmembrane region" description="Helical" evidence="2">
    <location>
        <begin position="89"/>
        <end position="110"/>
    </location>
</feature>
<feature type="transmembrane region" description="Helical" evidence="2">
    <location>
        <begin position="116"/>
        <end position="137"/>
    </location>
</feature>
<proteinExistence type="predicted"/>
<organism evidence="3 4">
    <name type="scientific">Streptomyces broussonetiae</name>
    <dbReference type="NCBI Taxonomy" id="2686304"/>
    <lineage>
        <taxon>Bacteria</taxon>
        <taxon>Bacillati</taxon>
        <taxon>Actinomycetota</taxon>
        <taxon>Actinomycetes</taxon>
        <taxon>Kitasatosporales</taxon>
        <taxon>Streptomycetaceae</taxon>
        <taxon>Streptomyces</taxon>
    </lineage>
</organism>
<dbReference type="RefSeq" id="WP_376731381.1">
    <property type="nucleotide sequence ID" value="NZ_JAYMRP010000004.1"/>
</dbReference>
<dbReference type="EMBL" id="JAYMRP010000004">
    <property type="protein sequence ID" value="MFB8772428.1"/>
    <property type="molecule type" value="Genomic_DNA"/>
</dbReference>
<keyword evidence="2" id="KW-0472">Membrane</keyword>
<accession>A0ABV5E6N4</accession>
<feature type="compositionally biased region" description="Basic residues" evidence="1">
    <location>
        <begin position="1"/>
        <end position="10"/>
    </location>
</feature>
<sequence length="160" mass="17172">MTTNKGRNKHRGPEPSPETASAGPPRAAAVPEPRQPSAPDKPETSPRKALVRLVLSSRQACAQLLRWKKAETDNGIRRRQAHVDDVLRVVRNLVVIVAFFSAVSVLVAYAGIRMGVAPEVCWVGAATGGPVLVRVFIKLFETVRSALPDAPGDPPSNDVP</sequence>